<keyword evidence="3" id="KW-1185">Reference proteome</keyword>
<dbReference type="SMART" id="SM00829">
    <property type="entry name" value="PKS_ER"/>
    <property type="match status" value="1"/>
</dbReference>
<dbReference type="InterPro" id="IPR051397">
    <property type="entry name" value="Zn-ADH-like_protein"/>
</dbReference>
<dbReference type="EMBL" id="BAED01000034">
    <property type="protein sequence ID" value="GAB05450.1"/>
    <property type="molecule type" value="Genomic_DNA"/>
</dbReference>
<dbReference type="InterPro" id="IPR020843">
    <property type="entry name" value="ER"/>
</dbReference>
<feature type="domain" description="Enoyl reductase (ER)" evidence="1">
    <location>
        <begin position="21"/>
        <end position="331"/>
    </location>
</feature>
<dbReference type="AlphaFoldDB" id="G7GPC5"/>
<dbReference type="SUPFAM" id="SSF51735">
    <property type="entry name" value="NAD(P)-binding Rossmann-fold domains"/>
    <property type="match status" value="1"/>
</dbReference>
<dbReference type="STRING" id="1075090.GOAMR_34_01170"/>
<dbReference type="Pfam" id="PF00107">
    <property type="entry name" value="ADH_zinc_N"/>
    <property type="match status" value="1"/>
</dbReference>
<organism evidence="2 3">
    <name type="scientific">Gordonia amarae NBRC 15530</name>
    <dbReference type="NCBI Taxonomy" id="1075090"/>
    <lineage>
        <taxon>Bacteria</taxon>
        <taxon>Bacillati</taxon>
        <taxon>Actinomycetota</taxon>
        <taxon>Actinomycetes</taxon>
        <taxon>Mycobacteriales</taxon>
        <taxon>Gordoniaceae</taxon>
        <taxon>Gordonia</taxon>
    </lineage>
</organism>
<dbReference type="InterPro" id="IPR011032">
    <property type="entry name" value="GroES-like_sf"/>
</dbReference>
<proteinExistence type="predicted"/>
<name>G7GPC5_9ACTN</name>
<dbReference type="Gene3D" id="3.90.180.10">
    <property type="entry name" value="Medium-chain alcohol dehydrogenases, catalytic domain"/>
    <property type="match status" value="1"/>
</dbReference>
<dbReference type="InterPro" id="IPR036291">
    <property type="entry name" value="NAD(P)-bd_dom_sf"/>
</dbReference>
<reference evidence="2 3" key="1">
    <citation type="submission" date="2011-11" db="EMBL/GenBank/DDBJ databases">
        <title>Whole genome shotgun sequence of Gordonia amarae NBRC 15530.</title>
        <authorList>
            <person name="Takarada H."/>
            <person name="Hosoyama A."/>
            <person name="Tsuchikane K."/>
            <person name="Katsumata H."/>
            <person name="Yamazaki S."/>
            <person name="Fujita N."/>
        </authorList>
    </citation>
    <scope>NUCLEOTIDE SEQUENCE [LARGE SCALE GENOMIC DNA]</scope>
    <source>
        <strain evidence="2 3">NBRC 15530</strain>
    </source>
</reference>
<dbReference type="SUPFAM" id="SSF50129">
    <property type="entry name" value="GroES-like"/>
    <property type="match status" value="1"/>
</dbReference>
<accession>G7GPC5</accession>
<dbReference type="Pfam" id="PF08240">
    <property type="entry name" value="ADH_N"/>
    <property type="match status" value="1"/>
</dbReference>
<dbReference type="PANTHER" id="PTHR43677:SF4">
    <property type="entry name" value="QUINONE OXIDOREDUCTASE-LIKE PROTEIN 2"/>
    <property type="match status" value="1"/>
</dbReference>
<evidence type="ECO:0000313" key="3">
    <source>
        <dbReference type="Proteomes" id="UP000006023"/>
    </source>
</evidence>
<dbReference type="eggNOG" id="COG0604">
    <property type="taxonomic scope" value="Bacteria"/>
</dbReference>
<evidence type="ECO:0000313" key="2">
    <source>
        <dbReference type="EMBL" id="GAB05450.1"/>
    </source>
</evidence>
<evidence type="ECO:0000259" key="1">
    <source>
        <dbReference type="SMART" id="SM00829"/>
    </source>
</evidence>
<dbReference type="GO" id="GO:0016491">
    <property type="term" value="F:oxidoreductase activity"/>
    <property type="evidence" value="ECO:0007669"/>
    <property type="project" value="InterPro"/>
</dbReference>
<dbReference type="InterPro" id="IPR013154">
    <property type="entry name" value="ADH-like_N"/>
</dbReference>
<sequence>MGVITQRRVGQMKAQLLKEESGPGGLSLTEVPDLVPGPGQLLVDIKSCGVCFPDLLISQGKYQIRPPLPFIPGTEVAGVVREAPDGGQYQAGDKVLVTPMVGGFAEQILVTPEMLLPMPEGLTFDEGAALGINFQTAVFALKMRAQTAPGEVVGVLGAAGGIGVASILVAKAMGAQVVAIVHRTGATDLLKSLGADHVVQLTDGWGEKLREVAPEGVDVMIDPSGGDVFDEALRQVAPDGRYVVVGFAAGGIPTVKLNRVLFRNVAIVGAAWGEYLRTHPNDNIPGLIHDEITEMIGAGLRPPVTATYPLADTGQALTDMADGKILGKAVIQIAD</sequence>
<dbReference type="Proteomes" id="UP000006023">
    <property type="component" value="Unassembled WGS sequence"/>
</dbReference>
<dbReference type="InterPro" id="IPR013149">
    <property type="entry name" value="ADH-like_C"/>
</dbReference>
<dbReference type="PANTHER" id="PTHR43677">
    <property type="entry name" value="SHORT-CHAIN DEHYDROGENASE/REDUCTASE"/>
    <property type="match status" value="1"/>
</dbReference>
<gene>
    <name evidence="2" type="ORF">GOAMR_34_01170</name>
</gene>
<comment type="caution">
    <text evidence="2">The sequence shown here is derived from an EMBL/GenBank/DDBJ whole genome shotgun (WGS) entry which is preliminary data.</text>
</comment>
<protein>
    <submittedName>
        <fullName evidence="2">Putative oxidoreductase</fullName>
    </submittedName>
</protein>
<dbReference type="CDD" id="cd08241">
    <property type="entry name" value="QOR1"/>
    <property type="match status" value="1"/>
</dbReference>
<dbReference type="Gene3D" id="3.40.50.720">
    <property type="entry name" value="NAD(P)-binding Rossmann-like Domain"/>
    <property type="match status" value="1"/>
</dbReference>